<dbReference type="GO" id="GO:0000270">
    <property type="term" value="P:peptidoglycan metabolic process"/>
    <property type="evidence" value="ECO:0007669"/>
    <property type="project" value="InterPro"/>
</dbReference>
<dbReference type="SUPFAM" id="SSF53955">
    <property type="entry name" value="Lysozyme-like"/>
    <property type="match status" value="1"/>
</dbReference>
<dbReference type="SUPFAM" id="SSF48435">
    <property type="entry name" value="Bacterial muramidases"/>
    <property type="match status" value="1"/>
</dbReference>
<comment type="similarity">
    <text evidence="1">Belongs to the transglycosylase Slt family.</text>
</comment>
<evidence type="ECO:0000313" key="7">
    <source>
        <dbReference type="EMBL" id="GAP65356.1"/>
    </source>
</evidence>
<name>A0A0K8QKZ8_9GAMM</name>
<feature type="domain" description="Transglycosylase SLT" evidence="5">
    <location>
        <begin position="488"/>
        <end position="598"/>
    </location>
</feature>
<dbReference type="Gene3D" id="1.10.1240.20">
    <property type="entry name" value="Lytic transglycosylase, superhelical linker domain"/>
    <property type="match status" value="1"/>
</dbReference>
<dbReference type="GO" id="GO:0004553">
    <property type="term" value="F:hydrolase activity, hydrolyzing O-glycosyl compounds"/>
    <property type="evidence" value="ECO:0007669"/>
    <property type="project" value="InterPro"/>
</dbReference>
<feature type="region of interest" description="Disordered" evidence="3">
    <location>
        <begin position="660"/>
        <end position="682"/>
    </location>
</feature>
<dbReference type="EMBL" id="DF970159">
    <property type="protein sequence ID" value="GAP65356.1"/>
    <property type="molecule type" value="Genomic_DNA"/>
</dbReference>
<dbReference type="GO" id="GO:0016020">
    <property type="term" value="C:membrane"/>
    <property type="evidence" value="ECO:0007669"/>
    <property type="project" value="InterPro"/>
</dbReference>
<dbReference type="InterPro" id="IPR037061">
    <property type="entry name" value="Lytic_TGlycoase_superhlx_L_sf"/>
</dbReference>
<dbReference type="PANTHER" id="PTHR37423:SF5">
    <property type="entry name" value="SOLUBLE LYTIC MUREIN TRANSGLYCOSYLASE"/>
    <property type="match status" value="1"/>
</dbReference>
<dbReference type="InterPro" id="IPR023346">
    <property type="entry name" value="Lysozyme-like_dom_sf"/>
</dbReference>
<evidence type="ECO:0000256" key="3">
    <source>
        <dbReference type="SAM" id="MobiDB-lite"/>
    </source>
</evidence>
<dbReference type="PROSITE" id="PS00922">
    <property type="entry name" value="TRANSGLYCOSYLASE"/>
    <property type="match status" value="1"/>
</dbReference>
<dbReference type="Pfam" id="PF01464">
    <property type="entry name" value="SLT"/>
    <property type="match status" value="1"/>
</dbReference>
<dbReference type="Gene3D" id="1.10.530.10">
    <property type="match status" value="1"/>
</dbReference>
<dbReference type="GO" id="GO:0042597">
    <property type="term" value="C:periplasmic space"/>
    <property type="evidence" value="ECO:0007669"/>
    <property type="project" value="InterPro"/>
</dbReference>
<evidence type="ECO:0000259" key="5">
    <source>
        <dbReference type="Pfam" id="PF01464"/>
    </source>
</evidence>
<dbReference type="InterPro" id="IPR012289">
    <property type="entry name" value="Lytic_TGlycosylase_superhlx_L"/>
</dbReference>
<dbReference type="InterPro" id="IPR008258">
    <property type="entry name" value="Transglycosylase_SLT_dom_1"/>
</dbReference>
<gene>
    <name evidence="7" type="ORF">MBSD_n0645</name>
</gene>
<feature type="domain" description="Lytic transglycosylase superhelical linker" evidence="6">
    <location>
        <begin position="410"/>
        <end position="470"/>
    </location>
</feature>
<dbReference type="CDD" id="cd13401">
    <property type="entry name" value="Slt70-like"/>
    <property type="match status" value="1"/>
</dbReference>
<evidence type="ECO:0000259" key="6">
    <source>
        <dbReference type="Pfam" id="PF14718"/>
    </source>
</evidence>
<evidence type="ECO:0000256" key="2">
    <source>
        <dbReference type="ARBA" id="ARBA00022729"/>
    </source>
</evidence>
<evidence type="ECO:0000313" key="8">
    <source>
        <dbReference type="Proteomes" id="UP000253740"/>
    </source>
</evidence>
<protein>
    <submittedName>
        <fullName evidence="7">Soluble lytic murein transglycosylase-like protein</fullName>
    </submittedName>
</protein>
<proteinExistence type="inferred from homology"/>
<evidence type="ECO:0000256" key="4">
    <source>
        <dbReference type="SAM" id="SignalP"/>
    </source>
</evidence>
<dbReference type="Gene3D" id="1.25.20.10">
    <property type="entry name" value="Bacterial muramidases"/>
    <property type="match status" value="1"/>
</dbReference>
<dbReference type="Pfam" id="PF14718">
    <property type="entry name" value="SLT_L"/>
    <property type="match status" value="1"/>
</dbReference>
<sequence length="682" mass="74897">MAAPRFRLLRIMAAPLRLLLLASLTVFAPFASADLDAQRDAFRQAYALARGGDPGWQRYAPQLEDYPLFPYLEAAALEHDLDHVGRAAVEAYLKRWPDLIPAADLRRDFLQELARRQDWDDFLALYDGRGGDALACAALQARLAKGGTLDFDRDLAALWQQPSLPDACDPALAWARDHGLLTRERVWARIERAAEAGAAGTVAALTPWLPADEQDAARRLADALRDPAAAMAAAANWPDTPRHRLAVVLGMPRLARSDSARAEAAWRALSTHFAFTPGERDRILAAIALYRATDFGDDAAQRLAELPAGAQTDATREWRVRVALAARDWNGALAALDALSPAQAEDAEWRYLRARVLEVLGRKDEARPLYEALAREANFYGFLAADRVGAPYAICPASLAVDDEDARRVLALPGMQRAFEFHALDMLPQARREWARAWDALDAADRRVAADLAYRRGWYDRAVFAFSSGETLRLYEQRFPLAREDGVRRAARAAGIDPAWAYAIIRAESAWVADARSGADARGLMQLLPRTAAQLAKAAALPYAGPDSLFDPTVNIPLGTRYLARLEDRFGNPWLASAAYNAGPDPLGAWLSARGDLPPDLFIATIPWRETREYVARILAFSVIYDWRMHGRALALSARMPAIGVTYAPPAADAARKPVVCPAPPQAEDAASTVTQRPPAPR</sequence>
<dbReference type="STRING" id="1475481.GCA_000953855_00655"/>
<organism evidence="7">
    <name type="scientific">Mizugakiibacter sediminis</name>
    <dbReference type="NCBI Taxonomy" id="1475481"/>
    <lineage>
        <taxon>Bacteria</taxon>
        <taxon>Pseudomonadati</taxon>
        <taxon>Pseudomonadota</taxon>
        <taxon>Gammaproteobacteria</taxon>
        <taxon>Lysobacterales</taxon>
        <taxon>Rhodanobacteraceae</taxon>
        <taxon>Mizugakiibacter</taxon>
    </lineage>
</organism>
<dbReference type="AlphaFoldDB" id="A0A0K8QKZ8"/>
<evidence type="ECO:0000256" key="1">
    <source>
        <dbReference type="ARBA" id="ARBA00007734"/>
    </source>
</evidence>
<dbReference type="InterPro" id="IPR008939">
    <property type="entry name" value="Lytic_TGlycosylase_superhlx_U"/>
</dbReference>
<dbReference type="Proteomes" id="UP000253740">
    <property type="component" value="Unassembled WGS sequence"/>
</dbReference>
<dbReference type="PANTHER" id="PTHR37423">
    <property type="entry name" value="SOLUBLE LYTIC MUREIN TRANSGLYCOSYLASE-RELATED"/>
    <property type="match status" value="1"/>
</dbReference>
<feature type="chain" id="PRO_5005514892" evidence="4">
    <location>
        <begin position="29"/>
        <end position="682"/>
    </location>
</feature>
<reference evidence="7" key="1">
    <citation type="submission" date="2015-08" db="EMBL/GenBank/DDBJ databases">
        <title>Complete DNA Sequence of Pseudomonas syringae pv. actinidiae, the Causal Agent of Kiwifruit Canker Disease.</title>
        <authorList>
            <person name="Rikkerink E.H.A."/>
            <person name="Fineran P.C."/>
        </authorList>
    </citation>
    <scope>NUCLEOTIDE SEQUENCE</scope>
    <source>
        <strain evidence="7">SkMP5</strain>
    </source>
</reference>
<dbReference type="InterPro" id="IPR000189">
    <property type="entry name" value="Transglyc_AS"/>
</dbReference>
<dbReference type="GO" id="GO:0008933">
    <property type="term" value="F:peptidoglycan lytic transglycosylase activity"/>
    <property type="evidence" value="ECO:0007669"/>
    <property type="project" value="InterPro"/>
</dbReference>
<keyword evidence="8" id="KW-1185">Reference proteome</keyword>
<keyword evidence="2 4" id="KW-0732">Signal</keyword>
<feature type="signal peptide" evidence="4">
    <location>
        <begin position="1"/>
        <end position="28"/>
    </location>
</feature>
<accession>A0A0K8QKZ8</accession>